<dbReference type="SUPFAM" id="SSF55469">
    <property type="entry name" value="FMN-dependent nitroreductase-like"/>
    <property type="match status" value="1"/>
</dbReference>
<organism evidence="2 3">
    <name type="scientific">Paraburkholderia silvatlantica</name>
    <dbReference type="NCBI Taxonomy" id="321895"/>
    <lineage>
        <taxon>Bacteria</taxon>
        <taxon>Pseudomonadati</taxon>
        <taxon>Pseudomonadota</taxon>
        <taxon>Betaproteobacteria</taxon>
        <taxon>Burkholderiales</taxon>
        <taxon>Burkholderiaceae</taxon>
        <taxon>Paraburkholderia</taxon>
    </lineage>
</organism>
<evidence type="ECO:0000313" key="3">
    <source>
        <dbReference type="Proteomes" id="UP000247772"/>
    </source>
</evidence>
<name>A0A2V4TLS0_9BURK</name>
<dbReference type="InterPro" id="IPR000415">
    <property type="entry name" value="Nitroreductase-like"/>
</dbReference>
<dbReference type="AlphaFoldDB" id="A0A2V4TLS0"/>
<dbReference type="RefSeq" id="WP_110854521.1">
    <property type="nucleotide sequence ID" value="NZ_QJSQ01000003.1"/>
</dbReference>
<feature type="domain" description="Nitroreductase" evidence="1">
    <location>
        <begin position="51"/>
        <end position="220"/>
    </location>
</feature>
<dbReference type="PANTHER" id="PTHR43745">
    <property type="entry name" value="NITROREDUCTASE MJ1384-RELATED"/>
    <property type="match status" value="1"/>
</dbReference>
<dbReference type="InterPro" id="IPR052544">
    <property type="entry name" value="Bacteriocin_Proc_Enz"/>
</dbReference>
<dbReference type="InterPro" id="IPR029479">
    <property type="entry name" value="Nitroreductase"/>
</dbReference>
<dbReference type="Proteomes" id="UP000247772">
    <property type="component" value="Unassembled WGS sequence"/>
</dbReference>
<dbReference type="Pfam" id="PF00881">
    <property type="entry name" value="Nitroreductase"/>
    <property type="match status" value="1"/>
</dbReference>
<dbReference type="PANTHER" id="PTHR43745:SF2">
    <property type="entry name" value="NITROREDUCTASE MJ1384-RELATED"/>
    <property type="match status" value="1"/>
</dbReference>
<dbReference type="GO" id="GO:0016491">
    <property type="term" value="F:oxidoreductase activity"/>
    <property type="evidence" value="ECO:0007669"/>
    <property type="project" value="InterPro"/>
</dbReference>
<sequence length="223" mass="23233">MKRRELLAALAAGAMTQVSTGHAQESPAKYTNEIALPKPKVSGTVSLEDAIQRRRSVRRFRPDPLPVETIGQLLWAGQGITSPDGKRAAPSAGALYALELYMVTAAEVMHYVPQGHRAQTRATPDMRPRLQALALGQASVGAAPALIVVAADPGRLTQRYGARASVYSDLEAGHAAQNLLLQAVALGLVAVPVGAVDGPQAAQALGLPSGQSVVYVIPVGLPV</sequence>
<dbReference type="EMBL" id="QJSQ01000003">
    <property type="protein sequence ID" value="PYE26355.1"/>
    <property type="molecule type" value="Genomic_DNA"/>
</dbReference>
<protein>
    <submittedName>
        <fullName evidence="2">SagB-type dehydrogenase family enzyme</fullName>
    </submittedName>
</protein>
<proteinExistence type="predicted"/>
<gene>
    <name evidence="2" type="ORF">C7410_103274</name>
</gene>
<dbReference type="OrthoDB" id="3723182at2"/>
<accession>A0A2V4TLS0</accession>
<comment type="caution">
    <text evidence="2">The sequence shown here is derived from an EMBL/GenBank/DDBJ whole genome shotgun (WGS) entry which is preliminary data.</text>
</comment>
<dbReference type="CDD" id="cd02142">
    <property type="entry name" value="McbC_SagB-like_oxidoreductase"/>
    <property type="match status" value="1"/>
</dbReference>
<reference evidence="2 3" key="1">
    <citation type="submission" date="2018-06" db="EMBL/GenBank/DDBJ databases">
        <title>Genomic Encyclopedia of Type Strains, Phase IV (KMG-V): Genome sequencing to study the core and pangenomes of soil and plant-associated prokaryotes.</title>
        <authorList>
            <person name="Whitman W."/>
        </authorList>
    </citation>
    <scope>NUCLEOTIDE SEQUENCE [LARGE SCALE GENOMIC DNA]</scope>
    <source>
        <strain evidence="2 3">SRCL-318</strain>
    </source>
</reference>
<evidence type="ECO:0000259" key="1">
    <source>
        <dbReference type="Pfam" id="PF00881"/>
    </source>
</evidence>
<evidence type="ECO:0000313" key="2">
    <source>
        <dbReference type="EMBL" id="PYE26355.1"/>
    </source>
</evidence>
<dbReference type="Gene3D" id="3.40.109.10">
    <property type="entry name" value="NADH Oxidase"/>
    <property type="match status" value="1"/>
</dbReference>